<dbReference type="GO" id="GO:0006680">
    <property type="term" value="P:glucosylceramide catabolic process"/>
    <property type="evidence" value="ECO:0007669"/>
    <property type="project" value="TreeGrafter"/>
</dbReference>
<dbReference type="PRINTS" id="PR00843">
    <property type="entry name" value="GLHYDRLASE30"/>
</dbReference>
<dbReference type="InterPro" id="IPR001139">
    <property type="entry name" value="Glyco_hydro_30"/>
</dbReference>
<dbReference type="GO" id="GO:0004348">
    <property type="term" value="F:glucosylceramidase activity"/>
    <property type="evidence" value="ECO:0007669"/>
    <property type="project" value="UniProtKB-EC"/>
</dbReference>
<keyword evidence="9" id="KW-1185">Reference proteome</keyword>
<dbReference type="Proteomes" id="UP000887540">
    <property type="component" value="Unplaced"/>
</dbReference>
<name>A0A914E4V4_9BILA</name>
<dbReference type="AlphaFoldDB" id="A0A914E4V4"/>
<dbReference type="WBParaSite" id="ACRNAN_scaffold5605.g33160.t1">
    <property type="protein sequence ID" value="ACRNAN_scaffold5605.g33160.t1"/>
    <property type="gene ID" value="ACRNAN_scaffold5605.g33160"/>
</dbReference>
<evidence type="ECO:0000259" key="7">
    <source>
        <dbReference type="Pfam" id="PF02055"/>
    </source>
</evidence>
<evidence type="ECO:0000313" key="9">
    <source>
        <dbReference type="Proteomes" id="UP000887540"/>
    </source>
</evidence>
<dbReference type="InterPro" id="IPR033453">
    <property type="entry name" value="Glyco_hydro_30_TIM-barrel"/>
</dbReference>
<dbReference type="SUPFAM" id="SSF51445">
    <property type="entry name" value="(Trans)glycosidases"/>
    <property type="match status" value="1"/>
</dbReference>
<comment type="similarity">
    <text evidence="2 6">Belongs to the glycosyl hydrolase 30 family.</text>
</comment>
<keyword evidence="5 6" id="KW-0378">Hydrolase</keyword>
<keyword evidence="6" id="KW-0443">Lipid metabolism</keyword>
<dbReference type="InterPro" id="IPR033452">
    <property type="entry name" value="GH30_C"/>
</dbReference>
<evidence type="ECO:0000259" key="8">
    <source>
        <dbReference type="Pfam" id="PF17189"/>
    </source>
</evidence>
<feature type="domain" description="Glycosyl hydrolase family 30 beta sandwich" evidence="8">
    <location>
        <begin position="253"/>
        <end position="317"/>
    </location>
</feature>
<protein>
    <recommendedName>
        <fullName evidence="3 6">Glucosylceramidase</fullName>
        <ecNumber evidence="3 6">3.2.1.45</ecNumber>
    </recommendedName>
</protein>
<dbReference type="PANTHER" id="PTHR11069">
    <property type="entry name" value="GLUCOSYLCERAMIDASE"/>
    <property type="match status" value="1"/>
</dbReference>
<dbReference type="Pfam" id="PF17189">
    <property type="entry name" value="Glyco_hydro_30C"/>
    <property type="match status" value="1"/>
</dbReference>
<keyword evidence="6" id="KW-0326">Glycosidase</keyword>
<accession>A0A914E4V4</accession>
<evidence type="ECO:0000256" key="5">
    <source>
        <dbReference type="ARBA" id="ARBA00022801"/>
    </source>
</evidence>
<evidence type="ECO:0000313" key="10">
    <source>
        <dbReference type="WBParaSite" id="ACRNAN_scaffold5605.g33160.t1"/>
    </source>
</evidence>
<proteinExistence type="inferred from homology"/>
<evidence type="ECO:0000256" key="3">
    <source>
        <dbReference type="ARBA" id="ARBA00012658"/>
    </source>
</evidence>
<evidence type="ECO:0000256" key="4">
    <source>
        <dbReference type="ARBA" id="ARBA00022729"/>
    </source>
</evidence>
<feature type="domain" description="Glycosyl hydrolase family 30 TIM-barrel" evidence="7">
    <location>
        <begin position="1"/>
        <end position="249"/>
    </location>
</feature>
<dbReference type="EC" id="3.2.1.45" evidence="3 6"/>
<comment type="catalytic activity">
    <reaction evidence="1">
        <text>a beta-D-glucosyl-(1&lt;-&gt;1')-N-acylsphing-4-enine + H2O = an N-acylsphing-4-enine + D-glucose</text>
        <dbReference type="Rhea" id="RHEA:13269"/>
        <dbReference type="ChEBI" id="CHEBI:4167"/>
        <dbReference type="ChEBI" id="CHEBI:15377"/>
        <dbReference type="ChEBI" id="CHEBI:22801"/>
        <dbReference type="ChEBI" id="CHEBI:52639"/>
        <dbReference type="EC" id="3.2.1.45"/>
    </reaction>
    <physiologicalReaction direction="left-to-right" evidence="1">
        <dbReference type="Rhea" id="RHEA:13270"/>
    </physiologicalReaction>
</comment>
<dbReference type="Pfam" id="PF02055">
    <property type="entry name" value="Glyco_hydro_30"/>
    <property type="match status" value="1"/>
</dbReference>
<evidence type="ECO:0000256" key="6">
    <source>
        <dbReference type="RuleBase" id="RU361188"/>
    </source>
</evidence>
<evidence type="ECO:0000256" key="2">
    <source>
        <dbReference type="ARBA" id="ARBA00005382"/>
    </source>
</evidence>
<sequence>MKTNNDDEHGGTIKGDIATGPYWKTWANYFVRYFEEYSKNNITFWGVTMQNEPQADQNFQSLVLNSTQERDFTKLIWGPTLRSNSITKNLKLMVLDHNRDLIPDFVPTIFGDPDATSLLDGLAVHWYMDTSYGTYGNVAPGILTWAHDNYLGPKNKFLLYTEACNEGRPAMGLWLHGDKYMNDIINSLNNWAVGWVEWNLVVDPTGGPNWVNNDVDQSIIAFNSSYDGNGERFEKQPMFYAMGHFSKFIVPNSTIIDHKLEGTTYADSVLAISAQRPDGLKVVVINNRDLMPHNVSVINKWGAPLNLMLEPQSWTTIVYNDTVSLGSSGSTSSGTVQRLPSFWGLLGFLSVLFLSK</sequence>
<dbReference type="Gene3D" id="3.20.20.80">
    <property type="entry name" value="Glycosidases"/>
    <property type="match status" value="1"/>
</dbReference>
<keyword evidence="6" id="KW-0746">Sphingolipid metabolism</keyword>
<keyword evidence="4" id="KW-0732">Signal</keyword>
<dbReference type="GO" id="GO:0016020">
    <property type="term" value="C:membrane"/>
    <property type="evidence" value="ECO:0007669"/>
    <property type="project" value="GOC"/>
</dbReference>
<dbReference type="PANTHER" id="PTHR11069:SF23">
    <property type="entry name" value="LYSOSOMAL ACID GLUCOSYLCERAMIDASE"/>
    <property type="match status" value="1"/>
</dbReference>
<organism evidence="9 10">
    <name type="scientific">Acrobeloides nanus</name>
    <dbReference type="NCBI Taxonomy" id="290746"/>
    <lineage>
        <taxon>Eukaryota</taxon>
        <taxon>Metazoa</taxon>
        <taxon>Ecdysozoa</taxon>
        <taxon>Nematoda</taxon>
        <taxon>Chromadorea</taxon>
        <taxon>Rhabditida</taxon>
        <taxon>Tylenchina</taxon>
        <taxon>Cephalobomorpha</taxon>
        <taxon>Cephaloboidea</taxon>
        <taxon>Cephalobidae</taxon>
        <taxon>Acrobeloides</taxon>
    </lineage>
</organism>
<reference evidence="10" key="1">
    <citation type="submission" date="2022-11" db="UniProtKB">
        <authorList>
            <consortium name="WormBaseParasite"/>
        </authorList>
    </citation>
    <scope>IDENTIFICATION</scope>
</reference>
<evidence type="ECO:0000256" key="1">
    <source>
        <dbReference type="ARBA" id="ARBA00001013"/>
    </source>
</evidence>
<dbReference type="InterPro" id="IPR017853">
    <property type="entry name" value="GH"/>
</dbReference>